<dbReference type="PANTHER" id="PTHR19444">
    <property type="entry name" value="UNC-93 RELATED"/>
    <property type="match status" value="1"/>
</dbReference>
<keyword evidence="5" id="KW-1185">Reference proteome</keyword>
<feature type="transmembrane region" description="Helical" evidence="3">
    <location>
        <begin position="110"/>
        <end position="135"/>
    </location>
</feature>
<sequence>MSAHSTSTSKADQLASTKSSKSMDSNHHSNLIITSSLTLLLLATHASMDSVVGNPASVEYIPRWAALLGILIGVFLIKSCIISYLGYKSSFILCALGFVLSLLFHFDPQIVPLTCSGLIEGVCWLILSVTISSYVTQLAHEYSDKNETTKHHATSKYLAVPYFFYKMAELGVQIFEKSLHKSDDFYTAEGINKTYSNSTFSLSPPVPSVYHPQHNCSLHLTINDQYTQHYDIFNNQTDDFSLHFKLLTNTYTINNTIIGATGGACSLAIAGIYHFLENKDNAYHHEARTRSLRYNLISSLYLLKNKTLLFMLPITVYLGMSRAYIYTRGLDYTIYCKDTSLTYVLTIYFAVCCISSIVYHYLADNRQMHSVYWLYGCMTVHVILLAMMLLKVEHPSFFPFIVVTLLGLSDVVLYCYIKGIFGTLYESKVEALYTVFEFAQKIGIYLFHIVMVYSNGYVQIIMLLVVQVISIAAFTYSTKLRNRRGTLHRFDIPYFL</sequence>
<dbReference type="AlphaFoldDB" id="A0A7M5WLU4"/>
<feature type="transmembrane region" description="Helical" evidence="3">
    <location>
        <begin position="340"/>
        <end position="359"/>
    </location>
</feature>
<feature type="transmembrane region" description="Helical" evidence="3">
    <location>
        <begin position="429"/>
        <end position="451"/>
    </location>
</feature>
<evidence type="ECO:0000256" key="2">
    <source>
        <dbReference type="SAM" id="MobiDB-lite"/>
    </source>
</evidence>
<evidence type="ECO:0000313" key="5">
    <source>
        <dbReference type="Proteomes" id="UP000594262"/>
    </source>
</evidence>
<feature type="transmembrane region" description="Helical" evidence="3">
    <location>
        <begin position="371"/>
        <end position="390"/>
    </location>
</feature>
<dbReference type="SUPFAM" id="SSF103473">
    <property type="entry name" value="MFS general substrate transporter"/>
    <property type="match status" value="1"/>
</dbReference>
<comment type="similarity">
    <text evidence="1">Belongs to the unc-93 family.</text>
</comment>
<name>A0A7M5WLU4_9CNID</name>
<evidence type="ECO:0000256" key="3">
    <source>
        <dbReference type="SAM" id="Phobius"/>
    </source>
</evidence>
<feature type="transmembrane region" description="Helical" evidence="3">
    <location>
        <begin position="31"/>
        <end position="48"/>
    </location>
</feature>
<feature type="transmembrane region" description="Helical" evidence="3">
    <location>
        <begin position="457"/>
        <end position="476"/>
    </location>
</feature>
<keyword evidence="3" id="KW-0812">Transmembrane</keyword>
<dbReference type="InterPro" id="IPR051951">
    <property type="entry name" value="UNC-93_regulatory"/>
</dbReference>
<keyword evidence="3" id="KW-0472">Membrane</keyword>
<reference evidence="4" key="1">
    <citation type="submission" date="2021-01" db="UniProtKB">
        <authorList>
            <consortium name="EnsemblMetazoa"/>
        </authorList>
    </citation>
    <scope>IDENTIFICATION</scope>
</reference>
<dbReference type="InterPro" id="IPR036259">
    <property type="entry name" value="MFS_trans_sf"/>
</dbReference>
<feature type="transmembrane region" description="Helical" evidence="3">
    <location>
        <begin position="84"/>
        <end position="104"/>
    </location>
</feature>
<evidence type="ECO:0000313" key="4">
    <source>
        <dbReference type="EnsemblMetazoa" id="CLYHEMP010188.1"/>
    </source>
</evidence>
<keyword evidence="3" id="KW-1133">Transmembrane helix</keyword>
<evidence type="ECO:0000256" key="1">
    <source>
        <dbReference type="ARBA" id="ARBA00009172"/>
    </source>
</evidence>
<dbReference type="PANTHER" id="PTHR19444:SF13">
    <property type="entry name" value="PROTEIN UNC-93 HOMOLOG A"/>
    <property type="match status" value="1"/>
</dbReference>
<feature type="compositionally biased region" description="Polar residues" evidence="2">
    <location>
        <begin position="1"/>
        <end position="23"/>
    </location>
</feature>
<feature type="transmembrane region" description="Helical" evidence="3">
    <location>
        <begin position="300"/>
        <end position="320"/>
    </location>
</feature>
<dbReference type="Proteomes" id="UP000594262">
    <property type="component" value="Unplaced"/>
</dbReference>
<dbReference type="EnsemblMetazoa" id="CLYHEMT010188.1">
    <property type="protein sequence ID" value="CLYHEMP010188.1"/>
    <property type="gene ID" value="CLYHEMG010188"/>
</dbReference>
<protein>
    <submittedName>
        <fullName evidence="4">Uncharacterized protein</fullName>
    </submittedName>
</protein>
<feature type="transmembrane region" description="Helical" evidence="3">
    <location>
        <begin position="60"/>
        <end position="77"/>
    </location>
</feature>
<feature type="transmembrane region" description="Helical" evidence="3">
    <location>
        <begin position="396"/>
        <end position="417"/>
    </location>
</feature>
<proteinExistence type="inferred from homology"/>
<organism evidence="4 5">
    <name type="scientific">Clytia hemisphaerica</name>
    <dbReference type="NCBI Taxonomy" id="252671"/>
    <lineage>
        <taxon>Eukaryota</taxon>
        <taxon>Metazoa</taxon>
        <taxon>Cnidaria</taxon>
        <taxon>Hydrozoa</taxon>
        <taxon>Hydroidolina</taxon>
        <taxon>Leptothecata</taxon>
        <taxon>Obeliida</taxon>
        <taxon>Clytiidae</taxon>
        <taxon>Clytia</taxon>
    </lineage>
</organism>
<feature type="region of interest" description="Disordered" evidence="2">
    <location>
        <begin position="1"/>
        <end position="26"/>
    </location>
</feature>
<accession>A0A7M5WLU4</accession>